<dbReference type="InterPro" id="IPR050678">
    <property type="entry name" value="DNA_Partitioning_ATPase"/>
</dbReference>
<dbReference type="EMBL" id="RKLQ01000004">
    <property type="protein sequence ID" value="MBX0305511.1"/>
    <property type="molecule type" value="Genomic_DNA"/>
</dbReference>
<dbReference type="PANTHER" id="PTHR13696:SF99">
    <property type="entry name" value="COBYRINIC ACID AC-DIAMIDE SYNTHASE"/>
    <property type="match status" value="1"/>
</dbReference>
<evidence type="ECO:0000313" key="2">
    <source>
        <dbReference type="EMBL" id="MBX0305511.1"/>
    </source>
</evidence>
<dbReference type="Gene3D" id="3.40.50.300">
    <property type="entry name" value="P-loop containing nucleotide triphosphate hydrolases"/>
    <property type="match status" value="1"/>
</dbReference>
<accession>A0A8J7YPF9</accession>
<organism evidence="2 3">
    <name type="scientific">Haloarcula salinisoli</name>
    <dbReference type="NCBI Taxonomy" id="2487746"/>
    <lineage>
        <taxon>Archaea</taxon>
        <taxon>Methanobacteriati</taxon>
        <taxon>Methanobacteriota</taxon>
        <taxon>Stenosarchaea group</taxon>
        <taxon>Halobacteria</taxon>
        <taxon>Halobacteriales</taxon>
        <taxon>Haloarculaceae</taxon>
        <taxon>Haloarcula</taxon>
    </lineage>
</organism>
<dbReference type="Proteomes" id="UP000783863">
    <property type="component" value="Unassembled WGS sequence"/>
</dbReference>
<sequence>MQKGGVGKSTTSINTAGALNARGHDVLVVDTDPQGGATLKMGLREEYRSGEFALFDVLSDMGDLTYDDLDRLIIDSAEFDIVPSHLKNFNLEKYLYSEAGGHESLRKAVDRLDTDYDFIVIDSPPNLGPLSDGALIAAENVLFPSHPNTIARDSLEILFEEIDTIEAKFDQYSITTLGAVLNEVPSQGNVAREVEEWFFETFGEDHVFDVPERDVVEHAIEYRTSIFEYDPEDAGYPWDDGPQQDVIAAYDRIADHLEQYQ</sequence>
<dbReference type="InterPro" id="IPR027417">
    <property type="entry name" value="P-loop_NTPase"/>
</dbReference>
<dbReference type="SUPFAM" id="SSF52540">
    <property type="entry name" value="P-loop containing nucleoside triphosphate hydrolases"/>
    <property type="match status" value="1"/>
</dbReference>
<dbReference type="InterPro" id="IPR025669">
    <property type="entry name" value="AAA_dom"/>
</dbReference>
<dbReference type="PANTHER" id="PTHR13696">
    <property type="entry name" value="P-LOOP CONTAINING NUCLEOSIDE TRIPHOSPHATE HYDROLASE"/>
    <property type="match status" value="1"/>
</dbReference>
<dbReference type="AlphaFoldDB" id="A0A8J7YPF9"/>
<protein>
    <submittedName>
        <fullName evidence="2">ParA family protein</fullName>
    </submittedName>
</protein>
<gene>
    <name evidence="2" type="ORF">EGD98_17765</name>
</gene>
<evidence type="ECO:0000313" key="3">
    <source>
        <dbReference type="Proteomes" id="UP000783863"/>
    </source>
</evidence>
<name>A0A8J7YPF9_9EURY</name>
<comment type="caution">
    <text evidence="2">The sequence shown here is derived from an EMBL/GenBank/DDBJ whole genome shotgun (WGS) entry which is preliminary data.</text>
</comment>
<dbReference type="CDD" id="cd02042">
    <property type="entry name" value="ParAB_family"/>
    <property type="match status" value="1"/>
</dbReference>
<proteinExistence type="predicted"/>
<feature type="domain" description="AAA" evidence="1">
    <location>
        <begin position="2"/>
        <end position="169"/>
    </location>
</feature>
<evidence type="ECO:0000259" key="1">
    <source>
        <dbReference type="Pfam" id="PF13614"/>
    </source>
</evidence>
<keyword evidence="3" id="KW-1185">Reference proteome</keyword>
<dbReference type="Pfam" id="PF13614">
    <property type="entry name" value="AAA_31"/>
    <property type="match status" value="1"/>
</dbReference>
<reference evidence="2" key="1">
    <citation type="submission" date="2021-06" db="EMBL/GenBank/DDBJ databases">
        <title>Halomicroarcula sp. F24A a new haloarchaeum isolated from saline soil.</title>
        <authorList>
            <person name="Duran-Viseras A."/>
            <person name="Sanchez-Porro C."/>
            <person name="Ventosa A."/>
        </authorList>
    </citation>
    <scope>NUCLEOTIDE SEQUENCE</scope>
    <source>
        <strain evidence="2">F24A</strain>
    </source>
</reference>